<protein>
    <submittedName>
        <fullName evidence="2">DUF2865 domain-containing protein</fullName>
    </submittedName>
</protein>
<dbReference type="PROSITE" id="PS51318">
    <property type="entry name" value="TAT"/>
    <property type="match status" value="1"/>
</dbReference>
<gene>
    <name evidence="2" type="ORF">HL667_08195</name>
</gene>
<sequence length="219" mass="22953">MTSRRALAIISLATVVGAGALAAPSAARAQDFFSALFGGFHARPAPQPYIRMPFADEAPPAPRPAPRGDVTYRGGSSSVAWCVRTCDGRYFPLGATGDQSKEATCNSFCPASKTEVVYGSTIDSAETDGGKPYSALPNAFKYRTEVVDGCTCNGKDHFGLAKVSIDNDPTLRKGDVVASEDGLKVANRSAGRKSAELNFSPAPAALRAKYERAPVVASD</sequence>
<name>A0ABX2C9N0_9BRAD</name>
<keyword evidence="1" id="KW-0732">Signal</keyword>
<proteinExistence type="predicted"/>
<dbReference type="Proteomes" id="UP000886476">
    <property type="component" value="Unassembled WGS sequence"/>
</dbReference>
<feature type="signal peptide" evidence="1">
    <location>
        <begin position="1"/>
        <end position="29"/>
    </location>
</feature>
<keyword evidence="3" id="KW-1185">Reference proteome</keyword>
<organism evidence="2 3">
    <name type="scientific">Bradyrhizobium aeschynomenes</name>
    <dbReference type="NCBI Taxonomy" id="2734909"/>
    <lineage>
        <taxon>Bacteria</taxon>
        <taxon>Pseudomonadati</taxon>
        <taxon>Pseudomonadota</taxon>
        <taxon>Alphaproteobacteria</taxon>
        <taxon>Hyphomicrobiales</taxon>
        <taxon>Nitrobacteraceae</taxon>
        <taxon>Bradyrhizobium</taxon>
    </lineage>
</organism>
<evidence type="ECO:0000313" key="2">
    <source>
        <dbReference type="EMBL" id="NPU64969.1"/>
    </source>
</evidence>
<comment type="caution">
    <text evidence="2">The sequence shown here is derived from an EMBL/GenBank/DDBJ whole genome shotgun (WGS) entry which is preliminary data.</text>
</comment>
<dbReference type="EMBL" id="JABFDN010000002">
    <property type="protein sequence ID" value="NPU64969.1"/>
    <property type="molecule type" value="Genomic_DNA"/>
</dbReference>
<reference evidence="2" key="1">
    <citation type="submission" date="2020-05" db="EMBL/GenBank/DDBJ databases">
        <title>Nod-independent and nitrogen-fixing Bradyrhizobium aeschynomene sp. nov. isolated from nodules of Aeschynomene indica.</title>
        <authorList>
            <person name="Zhang Z."/>
        </authorList>
    </citation>
    <scope>NUCLEOTIDE SEQUENCE</scope>
    <source>
        <strain evidence="2">83012</strain>
    </source>
</reference>
<evidence type="ECO:0000256" key="1">
    <source>
        <dbReference type="SAM" id="SignalP"/>
    </source>
</evidence>
<feature type="chain" id="PRO_5047426101" evidence="1">
    <location>
        <begin position="30"/>
        <end position="219"/>
    </location>
</feature>
<dbReference type="InterPro" id="IPR021293">
    <property type="entry name" value="DUF2865"/>
</dbReference>
<dbReference type="Pfam" id="PF11064">
    <property type="entry name" value="DUF2865"/>
    <property type="match status" value="1"/>
</dbReference>
<evidence type="ECO:0000313" key="3">
    <source>
        <dbReference type="Proteomes" id="UP000886476"/>
    </source>
</evidence>
<accession>A0ABX2C9N0</accession>
<dbReference type="InterPro" id="IPR006311">
    <property type="entry name" value="TAT_signal"/>
</dbReference>
<dbReference type="RefSeq" id="WP_172110061.1">
    <property type="nucleotide sequence ID" value="NZ_JABFDN010000002.1"/>
</dbReference>